<dbReference type="EC" id="2.1.1.63" evidence="3"/>
<name>A0A326U4Z8_THEHA</name>
<dbReference type="InterPro" id="IPR035451">
    <property type="entry name" value="Ada-like_dom_sf"/>
</dbReference>
<dbReference type="CDD" id="cd06445">
    <property type="entry name" value="ATase"/>
    <property type="match status" value="1"/>
</dbReference>
<dbReference type="Gene3D" id="3.40.10.10">
    <property type="entry name" value="DNA Methylphosphotriester Repair Domain"/>
    <property type="match status" value="1"/>
</dbReference>
<comment type="caution">
    <text evidence="15">The sequence shown here is derived from an EMBL/GenBank/DDBJ whole genome shotgun (WGS) entry which is preliminary data.</text>
</comment>
<dbReference type="PANTHER" id="PTHR10815:SF14">
    <property type="entry name" value="BIFUNCTIONAL TRANSCRIPTIONAL ACTIVATOR_DNA REPAIR ENZYME ADA"/>
    <property type="match status" value="1"/>
</dbReference>
<gene>
    <name evidence="15" type="ORF">EI42_03740</name>
</gene>
<dbReference type="InterPro" id="IPR001497">
    <property type="entry name" value="MethylDNA_cys_MeTrfase_AS"/>
</dbReference>
<evidence type="ECO:0000256" key="3">
    <source>
        <dbReference type="ARBA" id="ARBA00011918"/>
    </source>
</evidence>
<keyword evidence="13" id="KW-0479">Metal-binding</keyword>
<sequence>MQAEAYRADQQERYWQAVQENDVRMNGVFVYAVKSTGIYCLPSCPSRLPRREHVAFFAGPEDAERAGFRPCRRCQPKRESAESEHIALVKRLCAYIQEHLEEPLTLSDLSEQAHMSPFHLQRVFKRVMGITPYQYVEASRMRYLKDRLKDGEQVTTALYEAGFSSPSRLYERSAAQMGMSPVVYSNGGKGMTISYTLVSSPLGRLLVAATERGICEVRIGENDEELLAGLRADYEAAQMQKDNVVLTEWVTVLLRHLEGQQPDLHLPVDVQATAFQWKVWKELLKIPYGETRSYGEIARALGDPKKARAVANACASNPVALVIPCHRVVRNNGAPGGYRWGIKRKQQLLDQERHHKDV</sequence>
<keyword evidence="5 15" id="KW-0808">Transferase</keyword>
<dbReference type="AlphaFoldDB" id="A0A326U4Z8"/>
<feature type="active site" description="Nucleophile; methyl group acceptor from either O6-methylguanine or O4-methylthymine" evidence="12">
    <location>
        <position position="325"/>
    </location>
</feature>
<keyword evidence="8" id="KW-0010">Activator</keyword>
<feature type="active site" description="Nucleophile; methyl group acceptor from methylphosphotriester" evidence="12">
    <location>
        <position position="40"/>
    </location>
</feature>
<feature type="binding site" evidence="13">
    <location>
        <position position="74"/>
    </location>
    <ligand>
        <name>Zn(2+)</name>
        <dbReference type="ChEBI" id="CHEBI:29105"/>
    </ligand>
</feature>
<evidence type="ECO:0000256" key="4">
    <source>
        <dbReference type="ARBA" id="ARBA00022603"/>
    </source>
</evidence>
<dbReference type="FunFam" id="1.10.10.10:FF:000214">
    <property type="entry name" value="Methylated-DNA--protein-cysteine methyltransferase"/>
    <property type="match status" value="1"/>
</dbReference>
<keyword evidence="6" id="KW-0227">DNA damage</keyword>
<feature type="binding site" evidence="13">
    <location>
        <position position="44"/>
    </location>
    <ligand>
        <name>Zn(2+)</name>
        <dbReference type="ChEBI" id="CHEBI:29105"/>
    </ligand>
</feature>
<dbReference type="OrthoDB" id="9802228at2"/>
<evidence type="ECO:0000256" key="8">
    <source>
        <dbReference type="ARBA" id="ARBA00023159"/>
    </source>
</evidence>
<dbReference type="InterPro" id="IPR036388">
    <property type="entry name" value="WH-like_DNA-bd_sf"/>
</dbReference>
<evidence type="ECO:0000259" key="14">
    <source>
        <dbReference type="PROSITE" id="PS01124"/>
    </source>
</evidence>
<dbReference type="InterPro" id="IPR036631">
    <property type="entry name" value="MGMT_N_sf"/>
</dbReference>
<keyword evidence="16" id="KW-1185">Reference proteome</keyword>
<dbReference type="GO" id="GO:0006281">
    <property type="term" value="P:DNA repair"/>
    <property type="evidence" value="ECO:0007669"/>
    <property type="project" value="UniProtKB-KW"/>
</dbReference>
<evidence type="ECO:0000256" key="13">
    <source>
        <dbReference type="PIRSR" id="PIRSR000409-3"/>
    </source>
</evidence>
<dbReference type="InterPro" id="IPR008332">
    <property type="entry name" value="MethylG_MeTrfase_N"/>
</dbReference>
<protein>
    <recommendedName>
        <fullName evidence="3">methylated-DNA--[protein]-cysteine S-methyltransferase</fullName>
        <ecNumber evidence="3">2.1.1.63</ecNumber>
    </recommendedName>
</protein>
<keyword evidence="10" id="KW-0234">DNA repair</keyword>
<dbReference type="Gene3D" id="3.30.160.70">
    <property type="entry name" value="Methylated DNA-protein cysteine methyltransferase domain"/>
    <property type="match status" value="1"/>
</dbReference>
<dbReference type="PANTHER" id="PTHR10815">
    <property type="entry name" value="METHYLATED-DNA--PROTEIN-CYSTEINE METHYLTRANSFERASE"/>
    <property type="match status" value="1"/>
</dbReference>
<dbReference type="GO" id="GO:0008270">
    <property type="term" value="F:zinc ion binding"/>
    <property type="evidence" value="ECO:0007669"/>
    <property type="project" value="InterPro"/>
</dbReference>
<evidence type="ECO:0000256" key="9">
    <source>
        <dbReference type="ARBA" id="ARBA00023163"/>
    </source>
</evidence>
<reference evidence="15 16" key="1">
    <citation type="submission" date="2018-06" db="EMBL/GenBank/DDBJ databases">
        <title>Genomic Encyclopedia of Archaeal and Bacterial Type Strains, Phase II (KMG-II): from individual species to whole genera.</title>
        <authorList>
            <person name="Goeker M."/>
        </authorList>
    </citation>
    <scope>NUCLEOTIDE SEQUENCE [LARGE SCALE GENOMIC DNA]</scope>
    <source>
        <strain evidence="15 16">ATCC BAA-1881</strain>
    </source>
</reference>
<evidence type="ECO:0000256" key="5">
    <source>
        <dbReference type="ARBA" id="ARBA00022679"/>
    </source>
</evidence>
<feature type="binding site" evidence="13">
    <location>
        <position position="71"/>
    </location>
    <ligand>
        <name>Zn(2+)</name>
        <dbReference type="ChEBI" id="CHEBI:29105"/>
    </ligand>
</feature>
<dbReference type="Pfam" id="PF01035">
    <property type="entry name" value="DNA_binding_1"/>
    <property type="match status" value="1"/>
</dbReference>
<evidence type="ECO:0000256" key="1">
    <source>
        <dbReference type="ARBA" id="ARBA00001286"/>
    </source>
</evidence>
<dbReference type="InterPro" id="IPR004026">
    <property type="entry name" value="Ada_DNA_repair_Zn-bd"/>
</dbReference>
<dbReference type="SUPFAM" id="SSF46689">
    <property type="entry name" value="Homeodomain-like"/>
    <property type="match status" value="1"/>
</dbReference>
<dbReference type="PIRSF" id="PIRSF000409">
    <property type="entry name" value="Ada"/>
    <property type="match status" value="1"/>
</dbReference>
<organism evidence="15 16">
    <name type="scientific">Thermosporothrix hazakensis</name>
    <dbReference type="NCBI Taxonomy" id="644383"/>
    <lineage>
        <taxon>Bacteria</taxon>
        <taxon>Bacillati</taxon>
        <taxon>Chloroflexota</taxon>
        <taxon>Ktedonobacteria</taxon>
        <taxon>Ktedonobacterales</taxon>
        <taxon>Thermosporotrichaceae</taxon>
        <taxon>Thermosporothrix</taxon>
    </lineage>
</organism>
<dbReference type="SUPFAM" id="SSF57884">
    <property type="entry name" value="Ada DNA repair protein, N-terminal domain (N-Ada 10)"/>
    <property type="match status" value="1"/>
</dbReference>
<evidence type="ECO:0000256" key="12">
    <source>
        <dbReference type="PIRSR" id="PIRSR000409-1"/>
    </source>
</evidence>
<dbReference type="InterPro" id="IPR036217">
    <property type="entry name" value="MethylDNA_cys_MeTrfase_DNAb"/>
</dbReference>
<evidence type="ECO:0000256" key="11">
    <source>
        <dbReference type="ARBA" id="ARBA00049348"/>
    </source>
</evidence>
<evidence type="ECO:0000256" key="10">
    <source>
        <dbReference type="ARBA" id="ARBA00023204"/>
    </source>
</evidence>
<dbReference type="Pfam" id="PF02870">
    <property type="entry name" value="Methyltransf_1N"/>
    <property type="match status" value="1"/>
</dbReference>
<dbReference type="Gene3D" id="1.10.10.10">
    <property type="entry name" value="Winged helix-like DNA-binding domain superfamily/Winged helix DNA-binding domain"/>
    <property type="match status" value="1"/>
</dbReference>
<dbReference type="InterPro" id="IPR014048">
    <property type="entry name" value="MethylDNA_cys_MeTrfase_DNA-bd"/>
</dbReference>
<feature type="binding site" evidence="13">
    <location>
        <position position="40"/>
    </location>
    <ligand>
        <name>Zn(2+)</name>
        <dbReference type="ChEBI" id="CHEBI:29105"/>
    </ligand>
</feature>
<keyword evidence="9" id="KW-0804">Transcription</keyword>
<dbReference type="GO" id="GO:0043565">
    <property type="term" value="F:sequence-specific DNA binding"/>
    <property type="evidence" value="ECO:0007669"/>
    <property type="project" value="InterPro"/>
</dbReference>
<comment type="catalytic activity">
    <reaction evidence="11">
        <text>a 6-O-methyl-2'-deoxyguanosine in DNA + L-cysteinyl-[protein] = S-methyl-L-cysteinyl-[protein] + a 2'-deoxyguanosine in DNA</text>
        <dbReference type="Rhea" id="RHEA:24000"/>
        <dbReference type="Rhea" id="RHEA-COMP:10131"/>
        <dbReference type="Rhea" id="RHEA-COMP:10132"/>
        <dbReference type="Rhea" id="RHEA-COMP:11367"/>
        <dbReference type="Rhea" id="RHEA-COMP:11368"/>
        <dbReference type="ChEBI" id="CHEBI:29950"/>
        <dbReference type="ChEBI" id="CHEBI:82612"/>
        <dbReference type="ChEBI" id="CHEBI:85445"/>
        <dbReference type="ChEBI" id="CHEBI:85448"/>
        <dbReference type="EC" id="2.1.1.63"/>
    </reaction>
</comment>
<keyword evidence="7" id="KW-0805">Transcription regulation</keyword>
<keyword evidence="4 15" id="KW-0489">Methyltransferase</keyword>
<keyword evidence="13" id="KW-0862">Zinc</keyword>
<dbReference type="NCBIfam" id="TIGR00589">
    <property type="entry name" value="ogt"/>
    <property type="match status" value="1"/>
</dbReference>
<dbReference type="Proteomes" id="UP000248806">
    <property type="component" value="Unassembled WGS sequence"/>
</dbReference>
<dbReference type="Pfam" id="PF12833">
    <property type="entry name" value="HTH_18"/>
    <property type="match status" value="1"/>
</dbReference>
<dbReference type="SUPFAM" id="SSF53155">
    <property type="entry name" value="Methylated DNA-protein cysteine methyltransferase domain"/>
    <property type="match status" value="1"/>
</dbReference>
<dbReference type="InterPro" id="IPR016221">
    <property type="entry name" value="Bifunct_regulatory_prot_Ada"/>
</dbReference>
<dbReference type="Pfam" id="PF02805">
    <property type="entry name" value="Ada_Zn_binding"/>
    <property type="match status" value="1"/>
</dbReference>
<dbReference type="Gene3D" id="1.10.10.60">
    <property type="entry name" value="Homeodomain-like"/>
    <property type="match status" value="1"/>
</dbReference>
<dbReference type="InterPro" id="IPR018060">
    <property type="entry name" value="HTH_AraC"/>
</dbReference>
<evidence type="ECO:0000256" key="6">
    <source>
        <dbReference type="ARBA" id="ARBA00022763"/>
    </source>
</evidence>
<evidence type="ECO:0000256" key="2">
    <source>
        <dbReference type="ARBA" id="ARBA00008711"/>
    </source>
</evidence>
<comment type="catalytic activity">
    <reaction evidence="1">
        <text>a 4-O-methyl-thymidine in DNA + L-cysteinyl-[protein] = a thymidine in DNA + S-methyl-L-cysteinyl-[protein]</text>
        <dbReference type="Rhea" id="RHEA:53428"/>
        <dbReference type="Rhea" id="RHEA-COMP:10131"/>
        <dbReference type="Rhea" id="RHEA-COMP:10132"/>
        <dbReference type="Rhea" id="RHEA-COMP:13555"/>
        <dbReference type="Rhea" id="RHEA-COMP:13556"/>
        <dbReference type="ChEBI" id="CHEBI:29950"/>
        <dbReference type="ChEBI" id="CHEBI:82612"/>
        <dbReference type="ChEBI" id="CHEBI:137386"/>
        <dbReference type="ChEBI" id="CHEBI:137387"/>
        <dbReference type="EC" id="2.1.1.63"/>
    </reaction>
</comment>
<dbReference type="SUPFAM" id="SSF46767">
    <property type="entry name" value="Methylated DNA-protein cysteine methyltransferase, C-terminal domain"/>
    <property type="match status" value="1"/>
</dbReference>
<dbReference type="GO" id="GO:0003908">
    <property type="term" value="F:methylated-DNA-[protein]-cysteine S-methyltransferase activity"/>
    <property type="evidence" value="ECO:0007669"/>
    <property type="project" value="UniProtKB-EC"/>
</dbReference>
<proteinExistence type="inferred from homology"/>
<comment type="similarity">
    <text evidence="2">Belongs to the MGMT family.</text>
</comment>
<dbReference type="RefSeq" id="WP_111324096.1">
    <property type="nucleotide sequence ID" value="NZ_BIFX01000001.1"/>
</dbReference>
<evidence type="ECO:0000256" key="7">
    <source>
        <dbReference type="ARBA" id="ARBA00023015"/>
    </source>
</evidence>
<dbReference type="GO" id="GO:0003700">
    <property type="term" value="F:DNA-binding transcription factor activity"/>
    <property type="evidence" value="ECO:0007669"/>
    <property type="project" value="InterPro"/>
</dbReference>
<comment type="cofactor">
    <cofactor evidence="13">
        <name>Zn(2+)</name>
        <dbReference type="ChEBI" id="CHEBI:29105"/>
    </cofactor>
    <text evidence="13">Binds 1 zinc ion per subunit.</text>
</comment>
<dbReference type="PROSITE" id="PS01124">
    <property type="entry name" value="HTH_ARAC_FAMILY_2"/>
    <property type="match status" value="1"/>
</dbReference>
<evidence type="ECO:0000313" key="16">
    <source>
        <dbReference type="Proteomes" id="UP000248806"/>
    </source>
</evidence>
<dbReference type="GO" id="GO:0032259">
    <property type="term" value="P:methylation"/>
    <property type="evidence" value="ECO:0007669"/>
    <property type="project" value="UniProtKB-KW"/>
</dbReference>
<dbReference type="PROSITE" id="PS00374">
    <property type="entry name" value="MGMT"/>
    <property type="match status" value="1"/>
</dbReference>
<evidence type="ECO:0000313" key="15">
    <source>
        <dbReference type="EMBL" id="PZW26588.1"/>
    </source>
</evidence>
<dbReference type="InterPro" id="IPR009057">
    <property type="entry name" value="Homeodomain-like_sf"/>
</dbReference>
<dbReference type="SMART" id="SM00342">
    <property type="entry name" value="HTH_ARAC"/>
    <property type="match status" value="1"/>
</dbReference>
<feature type="domain" description="HTH araC/xylS-type" evidence="14">
    <location>
        <begin position="90"/>
        <end position="187"/>
    </location>
</feature>
<dbReference type="NCBIfam" id="NF011964">
    <property type="entry name" value="PRK15435.1"/>
    <property type="match status" value="1"/>
</dbReference>
<accession>A0A326U4Z8</accession>
<dbReference type="EMBL" id="QKUF01000014">
    <property type="protein sequence ID" value="PZW26588.1"/>
    <property type="molecule type" value="Genomic_DNA"/>
</dbReference>